<gene>
    <name evidence="1" type="ORF">GWK09_13140</name>
</gene>
<protein>
    <submittedName>
        <fullName evidence="1">Septum formation inhibitor Maf</fullName>
    </submittedName>
</protein>
<comment type="caution">
    <text evidence="1">The sequence shown here is derived from an EMBL/GenBank/DDBJ whole genome shotgun (WGS) entry which is preliminary data.</text>
</comment>
<organism evidence="1 2">
    <name type="scientific">Muriicola jejuensis</name>
    <dbReference type="NCBI Taxonomy" id="504488"/>
    <lineage>
        <taxon>Bacteria</taxon>
        <taxon>Pseudomonadati</taxon>
        <taxon>Bacteroidota</taxon>
        <taxon>Flavobacteriia</taxon>
        <taxon>Flavobacteriales</taxon>
        <taxon>Flavobacteriaceae</taxon>
        <taxon>Muriicola</taxon>
    </lineage>
</organism>
<reference evidence="1 2" key="1">
    <citation type="submission" date="2020-01" db="EMBL/GenBank/DDBJ databases">
        <title>Muriicola jejuensis KCTC 22299.</title>
        <authorList>
            <person name="Wang G."/>
        </authorList>
    </citation>
    <scope>NUCLEOTIDE SEQUENCE [LARGE SCALE GENOMIC DNA]</scope>
    <source>
        <strain evidence="1 2">KCTC 22299</strain>
    </source>
</reference>
<sequence>MFLISNRISILFLLFIALFSSCRKVEKKMAQQEDEVQQEQIKPKPLTQPFKDYWYAGEAEITSYELQQARYGELRPGKAVLIYVTEPFVPGKQVKADASSPSNISVLKLNATKNFLTGIYPYSVMSSTFYPVTDNQHALKVTSSIQEWCGHVFAQLNNRDQFEVSTYSYFESEGDQQISLDKVPLENEIWTRIRIRPEDLPVGTVSMIPSFDYLRLVHKPVQAYKTDAQLVREDGFFTYTLNYPELERKLIIRFDEEFPYTIDSWEETYPSGFGSNSKVLTTKARKISSLKTPYWRQNGTEDVSLRDTLGL</sequence>
<name>A0A6P0UDX5_9FLAO</name>
<dbReference type="EMBL" id="JAABOP010000004">
    <property type="protein sequence ID" value="NER11471.1"/>
    <property type="molecule type" value="Genomic_DNA"/>
</dbReference>
<keyword evidence="2" id="KW-1185">Reference proteome</keyword>
<proteinExistence type="predicted"/>
<evidence type="ECO:0000313" key="2">
    <source>
        <dbReference type="Proteomes" id="UP000468443"/>
    </source>
</evidence>
<dbReference type="PROSITE" id="PS51257">
    <property type="entry name" value="PROKAR_LIPOPROTEIN"/>
    <property type="match status" value="1"/>
</dbReference>
<dbReference type="AlphaFoldDB" id="A0A6P0UDX5"/>
<dbReference type="Proteomes" id="UP000468443">
    <property type="component" value="Unassembled WGS sequence"/>
</dbReference>
<evidence type="ECO:0000313" key="1">
    <source>
        <dbReference type="EMBL" id="NER11471.1"/>
    </source>
</evidence>
<accession>A0A6P0UDX5</accession>